<dbReference type="RefSeq" id="WP_209975865.1">
    <property type="nucleotide sequence ID" value="NZ_JAGGLB010000022.1"/>
</dbReference>
<evidence type="ECO:0000256" key="1">
    <source>
        <dbReference type="ARBA" id="ARBA00001964"/>
    </source>
</evidence>
<keyword evidence="3" id="KW-0786">Thiamine pyrophosphate</keyword>
<dbReference type="EMBL" id="JAGGLB010000022">
    <property type="protein sequence ID" value="MBP1994000.1"/>
    <property type="molecule type" value="Genomic_DNA"/>
</dbReference>
<dbReference type="InterPro" id="IPR009014">
    <property type="entry name" value="Transketo_C/PFOR_II"/>
</dbReference>
<organism evidence="5 6">
    <name type="scientific">Paenibacillus eucommiae</name>
    <dbReference type="NCBI Taxonomy" id="1355755"/>
    <lineage>
        <taxon>Bacteria</taxon>
        <taxon>Bacillati</taxon>
        <taxon>Bacillota</taxon>
        <taxon>Bacilli</taxon>
        <taxon>Bacillales</taxon>
        <taxon>Paenibacillaceae</taxon>
        <taxon>Paenibacillus</taxon>
    </lineage>
</organism>
<feature type="domain" description="Transketolase-like pyrimidine-binding" evidence="4">
    <location>
        <begin position="4"/>
        <end position="177"/>
    </location>
</feature>
<evidence type="ECO:0000259" key="4">
    <source>
        <dbReference type="SMART" id="SM00861"/>
    </source>
</evidence>
<comment type="cofactor">
    <cofactor evidence="1">
        <name>thiamine diphosphate</name>
        <dbReference type="ChEBI" id="CHEBI:58937"/>
    </cofactor>
</comment>
<dbReference type="InterPro" id="IPR029061">
    <property type="entry name" value="THDP-binding"/>
</dbReference>
<dbReference type="SUPFAM" id="SSF52518">
    <property type="entry name" value="Thiamin diphosphate-binding fold (THDP-binding)"/>
    <property type="match status" value="1"/>
</dbReference>
<evidence type="ECO:0000256" key="3">
    <source>
        <dbReference type="ARBA" id="ARBA00023052"/>
    </source>
</evidence>
<protein>
    <submittedName>
        <fullName evidence="5">Pyruvate dehydrogenase E1 component beta subunit</fullName>
        <ecNumber evidence="5">1.2.4.1</ecNumber>
    </submittedName>
</protein>
<keyword evidence="6" id="KW-1185">Reference proteome</keyword>
<name>A0ABS4J3Y9_9BACL</name>
<dbReference type="CDD" id="cd07036">
    <property type="entry name" value="TPP_PYR_E1-PDHc-beta_like"/>
    <property type="match status" value="1"/>
</dbReference>
<dbReference type="SUPFAM" id="SSF52922">
    <property type="entry name" value="TK C-terminal domain-like"/>
    <property type="match status" value="1"/>
</dbReference>
<dbReference type="InterPro" id="IPR033248">
    <property type="entry name" value="Transketolase_C"/>
</dbReference>
<proteinExistence type="predicted"/>
<dbReference type="PANTHER" id="PTHR43257">
    <property type="entry name" value="PYRUVATE DEHYDROGENASE E1 COMPONENT BETA SUBUNIT"/>
    <property type="match status" value="1"/>
</dbReference>
<dbReference type="Gene3D" id="3.40.50.920">
    <property type="match status" value="1"/>
</dbReference>
<dbReference type="GO" id="GO:0004739">
    <property type="term" value="F:pyruvate dehydrogenase (acetyl-transferring) activity"/>
    <property type="evidence" value="ECO:0007669"/>
    <property type="project" value="UniProtKB-EC"/>
</dbReference>
<keyword evidence="2 5" id="KW-0560">Oxidoreductase</keyword>
<evidence type="ECO:0000313" key="6">
    <source>
        <dbReference type="Proteomes" id="UP001519287"/>
    </source>
</evidence>
<sequence>MREIRYLQALREAISQEMTRDESIFVMGEDVRHSLRGATKDLVQRFGEQRVVDTPISEAAFTGMATGAAMAGLRPIVEYQISALIYVSFDQLINQAQKLPYMMGGQGSVPVTYMVTGSGARSGLAGQHSDHPYPFLVHAGMKTIVPSTPYDMKGLMISAIRDNDPVMVFAPAKVLAMKGQVPEEAYAIPFGQADIKRKGDHITVAAVGHLVHDALKAANELALEGISVEVFDPRTLLPFDKATLLESVAKTGRLVVFDDSNRTCGFAAEVASIVAEEGFSALKAPIKRVTRADVPVPFNLGMESFVIPTKEDLIRAIRQIAQEG</sequence>
<comment type="caution">
    <text evidence="5">The sequence shown here is derived from an EMBL/GenBank/DDBJ whole genome shotgun (WGS) entry which is preliminary data.</text>
</comment>
<accession>A0ABS4J3Y9</accession>
<keyword evidence="5" id="KW-0670">Pyruvate</keyword>
<dbReference type="Proteomes" id="UP001519287">
    <property type="component" value="Unassembled WGS sequence"/>
</dbReference>
<dbReference type="Gene3D" id="3.40.50.970">
    <property type="match status" value="1"/>
</dbReference>
<evidence type="ECO:0000313" key="5">
    <source>
        <dbReference type="EMBL" id="MBP1994000.1"/>
    </source>
</evidence>
<dbReference type="SMART" id="SM00861">
    <property type="entry name" value="Transket_pyr"/>
    <property type="match status" value="1"/>
</dbReference>
<dbReference type="EC" id="1.2.4.1" evidence="5"/>
<evidence type="ECO:0000256" key="2">
    <source>
        <dbReference type="ARBA" id="ARBA00023002"/>
    </source>
</evidence>
<dbReference type="Pfam" id="PF02780">
    <property type="entry name" value="Transketolase_C"/>
    <property type="match status" value="1"/>
</dbReference>
<dbReference type="PANTHER" id="PTHR43257:SF2">
    <property type="entry name" value="PYRUVATE DEHYDROGENASE E1 COMPONENT SUBUNIT BETA"/>
    <property type="match status" value="1"/>
</dbReference>
<dbReference type="Pfam" id="PF02779">
    <property type="entry name" value="Transket_pyr"/>
    <property type="match status" value="1"/>
</dbReference>
<gene>
    <name evidence="5" type="ORF">J2Z66_005626</name>
</gene>
<dbReference type="InterPro" id="IPR005475">
    <property type="entry name" value="Transketolase-like_Pyr-bd"/>
</dbReference>
<reference evidence="5 6" key="1">
    <citation type="submission" date="2021-03" db="EMBL/GenBank/DDBJ databases">
        <title>Genomic Encyclopedia of Type Strains, Phase IV (KMG-IV): sequencing the most valuable type-strain genomes for metagenomic binning, comparative biology and taxonomic classification.</title>
        <authorList>
            <person name="Goeker M."/>
        </authorList>
    </citation>
    <scope>NUCLEOTIDE SEQUENCE [LARGE SCALE GENOMIC DNA]</scope>
    <source>
        <strain evidence="5 6">DSM 26048</strain>
    </source>
</reference>